<comment type="caution">
    <text evidence="3">The sequence shown here is derived from an EMBL/GenBank/DDBJ whole genome shotgun (WGS) entry which is preliminary data.</text>
</comment>
<evidence type="ECO:0000256" key="2">
    <source>
        <dbReference type="SAM" id="Phobius"/>
    </source>
</evidence>
<dbReference type="Proteomes" id="UP001191082">
    <property type="component" value="Unassembled WGS sequence"/>
</dbReference>
<proteinExistence type="predicted"/>
<gene>
    <name evidence="3" type="ORF">FGK64_11105</name>
</gene>
<dbReference type="EMBL" id="VCPC01000002">
    <property type="protein sequence ID" value="TMV13294.1"/>
    <property type="molecule type" value="Genomic_DNA"/>
</dbReference>
<name>A0ABY2XBP2_9RHOB</name>
<protein>
    <submittedName>
        <fullName evidence="3">Uncharacterized protein</fullName>
    </submittedName>
</protein>
<feature type="transmembrane region" description="Helical" evidence="2">
    <location>
        <begin position="49"/>
        <end position="68"/>
    </location>
</feature>
<reference evidence="3 4" key="1">
    <citation type="submission" date="2019-05" db="EMBL/GenBank/DDBJ databases">
        <title>Marivita sp. nov. isolated from sea sediment.</title>
        <authorList>
            <person name="Kim W."/>
        </authorList>
    </citation>
    <scope>NUCLEOTIDE SEQUENCE [LARGE SCALE GENOMIC DNA]</scope>
    <source>
        <strain evidence="3 4">CAU 1492</strain>
    </source>
</reference>
<keyword evidence="2" id="KW-0472">Membrane</keyword>
<keyword evidence="2" id="KW-1133">Transmembrane helix</keyword>
<dbReference type="RefSeq" id="WP_138863850.1">
    <property type="nucleotide sequence ID" value="NZ_VCPC01000002.1"/>
</dbReference>
<evidence type="ECO:0000256" key="1">
    <source>
        <dbReference type="SAM" id="MobiDB-lite"/>
    </source>
</evidence>
<evidence type="ECO:0000313" key="4">
    <source>
        <dbReference type="Proteomes" id="UP001191082"/>
    </source>
</evidence>
<feature type="region of interest" description="Disordered" evidence="1">
    <location>
        <begin position="104"/>
        <end position="127"/>
    </location>
</feature>
<keyword evidence="4" id="KW-1185">Reference proteome</keyword>
<organism evidence="3 4">
    <name type="scientific">Arenibacterium halophilum</name>
    <dbReference type="NCBI Taxonomy" id="2583821"/>
    <lineage>
        <taxon>Bacteria</taxon>
        <taxon>Pseudomonadati</taxon>
        <taxon>Pseudomonadota</taxon>
        <taxon>Alphaproteobacteria</taxon>
        <taxon>Rhodobacterales</taxon>
        <taxon>Paracoccaceae</taxon>
        <taxon>Arenibacterium</taxon>
    </lineage>
</organism>
<sequence length="127" mass="13427">MRAQTDFASRVARIEARNSGKGPKQPVIAPFVGEDVNSMERLMRPKRGGLGRAIVMCAGVLFCGALFANDLAPYLPSAMQPHARALAIAFDETLSDTIGRVAEVTAPSHSVSEPAPDQPAEPPTATN</sequence>
<accession>A0ABY2XBP2</accession>
<keyword evidence="2" id="KW-0812">Transmembrane</keyword>
<feature type="compositionally biased region" description="Pro residues" evidence="1">
    <location>
        <begin position="116"/>
        <end position="127"/>
    </location>
</feature>
<evidence type="ECO:0000313" key="3">
    <source>
        <dbReference type="EMBL" id="TMV13294.1"/>
    </source>
</evidence>